<proteinExistence type="predicted"/>
<evidence type="ECO:0000313" key="5">
    <source>
        <dbReference type="EMBL" id="SMC69466.1"/>
    </source>
</evidence>
<accession>A0A1W2B954</accession>
<dbReference type="AlphaFoldDB" id="A0A1W2B954"/>
<feature type="domain" description="Amidohydrolase-related" evidence="4">
    <location>
        <begin position="59"/>
        <end position="411"/>
    </location>
</feature>
<dbReference type="InterPro" id="IPR006680">
    <property type="entry name" value="Amidohydro-rel"/>
</dbReference>
<keyword evidence="1" id="KW-0479">Metal-binding</keyword>
<dbReference type="RefSeq" id="WP_084068362.1">
    <property type="nucleotide sequence ID" value="NZ_FWXY01000007.1"/>
</dbReference>
<dbReference type="PANTHER" id="PTHR43794:SF11">
    <property type="entry name" value="AMIDOHYDROLASE-RELATED DOMAIN-CONTAINING PROTEIN"/>
    <property type="match status" value="1"/>
</dbReference>
<dbReference type="GO" id="GO:0019239">
    <property type="term" value="F:deaminase activity"/>
    <property type="evidence" value="ECO:0007669"/>
    <property type="project" value="UniProtKB-ARBA"/>
</dbReference>
<evidence type="ECO:0000256" key="2">
    <source>
        <dbReference type="ARBA" id="ARBA00022801"/>
    </source>
</evidence>
<dbReference type="Gene3D" id="2.30.40.10">
    <property type="entry name" value="Urease, subunit C, domain 1"/>
    <property type="match status" value="1"/>
</dbReference>
<dbReference type="PANTHER" id="PTHR43794">
    <property type="entry name" value="AMINOHYDROLASE SSNA-RELATED"/>
    <property type="match status" value="1"/>
</dbReference>
<dbReference type="Gene3D" id="3.20.20.140">
    <property type="entry name" value="Metal-dependent hydrolases"/>
    <property type="match status" value="1"/>
</dbReference>
<evidence type="ECO:0000313" key="6">
    <source>
        <dbReference type="Proteomes" id="UP000192418"/>
    </source>
</evidence>
<dbReference type="InterPro" id="IPR050287">
    <property type="entry name" value="MTA/SAH_deaminase"/>
</dbReference>
<keyword evidence="3" id="KW-0862">Zinc</keyword>
<evidence type="ECO:0000256" key="3">
    <source>
        <dbReference type="ARBA" id="ARBA00022833"/>
    </source>
</evidence>
<organism evidence="5 6">
    <name type="scientific">Desulfocicer vacuolatum DSM 3385</name>
    <dbReference type="NCBI Taxonomy" id="1121400"/>
    <lineage>
        <taxon>Bacteria</taxon>
        <taxon>Pseudomonadati</taxon>
        <taxon>Thermodesulfobacteriota</taxon>
        <taxon>Desulfobacteria</taxon>
        <taxon>Desulfobacterales</taxon>
        <taxon>Desulfobacteraceae</taxon>
        <taxon>Desulfocicer</taxon>
    </lineage>
</organism>
<dbReference type="OrthoDB" id="9807210at2"/>
<dbReference type="STRING" id="1121400.SAMN02746065_107149"/>
<evidence type="ECO:0000256" key="1">
    <source>
        <dbReference type="ARBA" id="ARBA00022723"/>
    </source>
</evidence>
<dbReference type="GO" id="GO:0016814">
    <property type="term" value="F:hydrolase activity, acting on carbon-nitrogen (but not peptide) bonds, in cyclic amidines"/>
    <property type="evidence" value="ECO:0007669"/>
    <property type="project" value="UniProtKB-ARBA"/>
</dbReference>
<dbReference type="InterPro" id="IPR011059">
    <property type="entry name" value="Metal-dep_hydrolase_composite"/>
</dbReference>
<dbReference type="CDD" id="cd01298">
    <property type="entry name" value="ATZ_TRZ_like"/>
    <property type="match status" value="1"/>
</dbReference>
<dbReference type="SUPFAM" id="SSF51338">
    <property type="entry name" value="Composite domain of metallo-dependent hydrolases"/>
    <property type="match status" value="1"/>
</dbReference>
<dbReference type="EMBL" id="FWXY01000007">
    <property type="protein sequence ID" value="SMC69466.1"/>
    <property type="molecule type" value="Genomic_DNA"/>
</dbReference>
<sequence>MEGHTTAINNAMVITMEPGQPILEQGSILVEGDCIADVRAGSDFSAAPHRDIIDGTNLLVMPGLVNCHTHLPMSLFRGLADDLPLDVWLQEHMFPAEAAQMTPAVAEKWAFHSCGELLLSGTTCCCDGYFYEDHVARGVERSGIRAVLGQGVMDFPAPGVPDPGENIAVAEKFIDKWKDKNPRIHPSVFCHSPYTCCADTLKKAKEMATSQAVLFQIHVAETRNEMALVLSSQGGRASSVVQYLDGLDILDDRTLMVHCVWLDKEDIGIVKARKSSVVHCPESNMKLASGISPVLSFMAAGMDVGLGTDGSASNNNLDLFSEMDMAAKLQKTALDDPCALKAKSVVEMATLGGARALGLDRHIGSLVVGKKADLIAIDLRSPHLVPMYDPFSALVYNARGSDVIHVMVDGVFRIKDRVWGD</sequence>
<keyword evidence="2" id="KW-0378">Hydrolase</keyword>
<gene>
    <name evidence="5" type="ORF">SAMN02746065_107149</name>
</gene>
<dbReference type="Proteomes" id="UP000192418">
    <property type="component" value="Unassembled WGS sequence"/>
</dbReference>
<protein>
    <submittedName>
        <fullName evidence="5">5-methylthioadenosine/S-adenosylhomocysteine deaminase</fullName>
    </submittedName>
</protein>
<evidence type="ECO:0000259" key="4">
    <source>
        <dbReference type="Pfam" id="PF01979"/>
    </source>
</evidence>
<dbReference type="FunFam" id="3.20.20.140:FF:000014">
    <property type="entry name" value="5-methylthioadenosine/S-adenosylhomocysteine deaminase"/>
    <property type="match status" value="1"/>
</dbReference>
<dbReference type="Pfam" id="PF01979">
    <property type="entry name" value="Amidohydro_1"/>
    <property type="match status" value="1"/>
</dbReference>
<name>A0A1W2B954_9BACT</name>
<reference evidence="5 6" key="1">
    <citation type="submission" date="2017-04" db="EMBL/GenBank/DDBJ databases">
        <authorList>
            <person name="Afonso C.L."/>
            <person name="Miller P.J."/>
            <person name="Scott M.A."/>
            <person name="Spackman E."/>
            <person name="Goraichik I."/>
            <person name="Dimitrov K.M."/>
            <person name="Suarez D.L."/>
            <person name="Swayne D.E."/>
        </authorList>
    </citation>
    <scope>NUCLEOTIDE SEQUENCE [LARGE SCALE GENOMIC DNA]</scope>
    <source>
        <strain evidence="5 6">DSM 3385</strain>
    </source>
</reference>
<dbReference type="GO" id="GO:0046872">
    <property type="term" value="F:metal ion binding"/>
    <property type="evidence" value="ECO:0007669"/>
    <property type="project" value="UniProtKB-KW"/>
</dbReference>
<dbReference type="InterPro" id="IPR032466">
    <property type="entry name" value="Metal_Hydrolase"/>
</dbReference>
<dbReference type="SUPFAM" id="SSF51556">
    <property type="entry name" value="Metallo-dependent hydrolases"/>
    <property type="match status" value="1"/>
</dbReference>
<keyword evidence="6" id="KW-1185">Reference proteome</keyword>